<accession>J6EYB0</accession>
<dbReference type="EMBL" id="ALBS01000227">
    <property type="protein sequence ID" value="EJT47832.1"/>
    <property type="molecule type" value="Genomic_DNA"/>
</dbReference>
<protein>
    <recommendedName>
        <fullName evidence="3">Transcription factor domain-containing protein</fullName>
    </recommendedName>
</protein>
<dbReference type="GeneID" id="25986806"/>
<comment type="caution">
    <text evidence="1">The sequence shown here is derived from an EMBL/GenBank/DDBJ whole genome shotgun (WGS) entry which is preliminary data.</text>
</comment>
<proteinExistence type="predicted"/>
<evidence type="ECO:0000313" key="1">
    <source>
        <dbReference type="EMBL" id="EJT47832.1"/>
    </source>
</evidence>
<dbReference type="CDD" id="cd12148">
    <property type="entry name" value="fungal_TF_MHR"/>
    <property type="match status" value="1"/>
</dbReference>
<dbReference type="AlphaFoldDB" id="J6EYB0"/>
<dbReference type="KEGG" id="tasa:A1Q1_03293"/>
<name>J6EYB0_TRIAS</name>
<evidence type="ECO:0008006" key="3">
    <source>
        <dbReference type="Google" id="ProtNLM"/>
    </source>
</evidence>
<dbReference type="OrthoDB" id="2593709at2759"/>
<gene>
    <name evidence="1" type="ORF">A1Q1_03293</name>
</gene>
<dbReference type="RefSeq" id="XP_014179048.1">
    <property type="nucleotide sequence ID" value="XM_014323573.1"/>
</dbReference>
<evidence type="ECO:0000313" key="2">
    <source>
        <dbReference type="Proteomes" id="UP000002748"/>
    </source>
</evidence>
<dbReference type="Proteomes" id="UP000002748">
    <property type="component" value="Unassembled WGS sequence"/>
</dbReference>
<reference evidence="1 2" key="1">
    <citation type="journal article" date="2012" name="Eukaryot. Cell">
        <title>Draft genome sequence of CBS 2479, the standard type strain of Trichosporon asahii.</title>
        <authorList>
            <person name="Yang R.Y."/>
            <person name="Li H.T."/>
            <person name="Zhu H."/>
            <person name="Zhou G.P."/>
            <person name="Wang M."/>
            <person name="Wang L."/>
        </authorList>
    </citation>
    <scope>NUCLEOTIDE SEQUENCE [LARGE SCALE GENOMIC DNA]</scope>
    <source>
        <strain evidence="2">ATCC 90039 / CBS 2479 / JCM 2466 / KCTC 7840 / NCYC 2677 / UAMH 7654</strain>
    </source>
</reference>
<dbReference type="VEuPathDB" id="FungiDB:A1Q1_03293"/>
<sequence length="472" mass="53572">MEEIEAALAAWCIEKNVPFSSLVFTVETRLAQFPHTPLPPTSVLGDFEDQLIDELFTQPEVQDRREQDRTLLRSLYARYRAVPHSLTDDQLALIYAALCIARFNQIRNSMPDGSHIIAEGVPREDVTYYKMAYSALASWQKPSLTALWAYFYLTPYTIGNGGPGETRDLLTQMAWQIRQLGINRQQTANLYTEQDQVGALFSAFFYTEMFRASLTDMSLVMPLSEIDVDPTPPPLMFSPCLARGSYFTAKLMADYNDPSVDTTSLQYITATEAQWMPYLRDIRHNNPESSKAKSGWAQFRYNWLRVLLYIPHIGHAQYSTQAFGAIVRAVTQIMYTYNDLIAAKQLNTSWPQVKRLVACGHLLILSYEAGEIHRREAQSLFQMLVDLLDKHKETWPVCADLIAGFVHAASCFDIEVGPEFAFPPPMPFFGDHLSNGSEENNIHIQQNGQPPLQALLPFDLSFAFDYPTFPMG</sequence>
<dbReference type="HOGENOM" id="CLU_032401_0_0_1"/>
<organism evidence="1 2">
    <name type="scientific">Trichosporon asahii var. asahii (strain ATCC 90039 / CBS 2479 / JCM 2466 / KCTC 7840 / NBRC 103889/ NCYC 2677 / UAMH 7654)</name>
    <name type="common">Yeast</name>
    <dbReference type="NCBI Taxonomy" id="1186058"/>
    <lineage>
        <taxon>Eukaryota</taxon>
        <taxon>Fungi</taxon>
        <taxon>Dikarya</taxon>
        <taxon>Basidiomycota</taxon>
        <taxon>Agaricomycotina</taxon>
        <taxon>Tremellomycetes</taxon>
        <taxon>Trichosporonales</taxon>
        <taxon>Trichosporonaceae</taxon>
        <taxon>Trichosporon</taxon>
    </lineage>
</organism>